<dbReference type="CDD" id="cd00609">
    <property type="entry name" value="AAT_like"/>
    <property type="match status" value="1"/>
</dbReference>
<evidence type="ECO:0000259" key="5">
    <source>
        <dbReference type="Pfam" id="PF00155"/>
    </source>
</evidence>
<evidence type="ECO:0000256" key="1">
    <source>
        <dbReference type="ARBA" id="ARBA00001933"/>
    </source>
</evidence>
<dbReference type="InterPro" id="IPR004839">
    <property type="entry name" value="Aminotransferase_I/II_large"/>
</dbReference>
<dbReference type="InterPro" id="IPR051326">
    <property type="entry name" value="Kynurenine-oxoglutarate_AT"/>
</dbReference>
<reference evidence="7" key="1">
    <citation type="submission" date="2019-12" db="EMBL/GenBank/DDBJ databases">
        <title>Whole-genome sequence of tobacco pathogen Ralstonia pseudosolanacearum strain RS, originating from Yunnan province of China.</title>
        <authorList>
            <person name="Lu C.-H."/>
        </authorList>
    </citation>
    <scope>NUCLEOTIDE SEQUENCE [LARGE SCALE GENOMIC DNA]</scope>
    <source>
        <strain evidence="7">RS</strain>
        <plasmid evidence="7">pRS</plasmid>
    </source>
</reference>
<dbReference type="SUPFAM" id="SSF53383">
    <property type="entry name" value="PLP-dependent transferases"/>
    <property type="match status" value="1"/>
</dbReference>
<evidence type="ECO:0000256" key="2">
    <source>
        <dbReference type="ARBA" id="ARBA00022576"/>
    </source>
</evidence>
<dbReference type="Gene3D" id="3.90.1150.10">
    <property type="entry name" value="Aspartate Aminotransferase, domain 1"/>
    <property type="match status" value="1"/>
</dbReference>
<dbReference type="PANTHER" id="PTHR43807">
    <property type="entry name" value="FI04487P"/>
    <property type="match status" value="1"/>
</dbReference>
<name>A0ABX8A202_9RALS</name>
<dbReference type="Proteomes" id="UP000680989">
    <property type="component" value="Plasmid pRS"/>
</dbReference>
<dbReference type="InterPro" id="IPR015424">
    <property type="entry name" value="PyrdxlP-dep_Trfase"/>
</dbReference>
<feature type="domain" description="Aminotransferase class I/classII large" evidence="5">
    <location>
        <begin position="35"/>
        <end position="378"/>
    </location>
</feature>
<keyword evidence="2 6" id="KW-0032">Aminotransferase</keyword>
<protein>
    <submittedName>
        <fullName evidence="6">Aminotransferase class I/II-fold pyridoxal phosphate-dependent enzyme</fullName>
    </submittedName>
</protein>
<dbReference type="GO" id="GO:0008483">
    <property type="term" value="F:transaminase activity"/>
    <property type="evidence" value="ECO:0007669"/>
    <property type="project" value="UniProtKB-KW"/>
</dbReference>
<comment type="cofactor">
    <cofactor evidence="1">
        <name>pyridoxal 5'-phosphate</name>
        <dbReference type="ChEBI" id="CHEBI:597326"/>
    </cofactor>
</comment>
<dbReference type="Gene3D" id="3.40.640.10">
    <property type="entry name" value="Type I PLP-dependent aspartate aminotransferase-like (Major domain)"/>
    <property type="match status" value="1"/>
</dbReference>
<dbReference type="Pfam" id="PF00155">
    <property type="entry name" value="Aminotran_1_2"/>
    <property type="match status" value="1"/>
</dbReference>
<accession>A0ABX8A202</accession>
<gene>
    <name evidence="6" type="ORF">GO999_21720</name>
</gene>
<keyword evidence="4" id="KW-0663">Pyridoxal phosphate</keyword>
<dbReference type="NCBIfam" id="NF006569">
    <property type="entry name" value="PRK09082.1"/>
    <property type="match status" value="1"/>
</dbReference>
<dbReference type="InterPro" id="IPR015422">
    <property type="entry name" value="PyrdxlP-dep_Trfase_small"/>
</dbReference>
<sequence>MNSTMSSIVSDSRLPHIKGSIFADMSRAAKKHGAVNLSQGFPDFAPDRRLLDALTEAAQGNYHQYGLPEGSEALRQSIARMFWNLYQLDLSSETEITITAGATQAISAAVGSLIHAGEEVIFLSPAFESYAPAILLAGAVPVCVDLQAPKFEIDWDEVEDRISPRTRMIIVNSPHNPSGRCWTAGDVARLAELADRHNLLVLSDEVYHNIVFEQPHITAISDERLRKRTVVVGSLGKTMHVTGWRIGYAIGAAALTHEIRKILQFNTYAAPTPLQQAMAVVLDDAAYRDLPELFRRKRDRFLKGLEGSRFTFAPTGGGYFQLADYSAISDLPDAQFANRLIETHGVACLPISGFGSQYAQARLLRFCFAKQERTLDAATDILRNL</sequence>
<dbReference type="InterPro" id="IPR015421">
    <property type="entry name" value="PyrdxlP-dep_Trfase_major"/>
</dbReference>
<evidence type="ECO:0000313" key="6">
    <source>
        <dbReference type="EMBL" id="QUP61127.1"/>
    </source>
</evidence>
<keyword evidence="3" id="KW-0808">Transferase</keyword>
<organism evidence="6 7">
    <name type="scientific">Ralstonia nicotianae</name>
    <dbReference type="NCBI Taxonomy" id="3037696"/>
    <lineage>
        <taxon>Bacteria</taxon>
        <taxon>Pseudomonadati</taxon>
        <taxon>Pseudomonadota</taxon>
        <taxon>Betaproteobacteria</taxon>
        <taxon>Burkholderiales</taxon>
        <taxon>Burkholderiaceae</taxon>
        <taxon>Ralstonia</taxon>
        <taxon>Ralstonia solanacearum species complex</taxon>
    </lineage>
</organism>
<proteinExistence type="predicted"/>
<geneLocation type="plasmid" evidence="6 7">
    <name>pRS</name>
</geneLocation>
<keyword evidence="6" id="KW-0614">Plasmid</keyword>
<evidence type="ECO:0000256" key="4">
    <source>
        <dbReference type="ARBA" id="ARBA00022898"/>
    </source>
</evidence>
<keyword evidence="7" id="KW-1185">Reference proteome</keyword>
<evidence type="ECO:0000313" key="7">
    <source>
        <dbReference type="Proteomes" id="UP000680989"/>
    </source>
</evidence>
<evidence type="ECO:0000256" key="3">
    <source>
        <dbReference type="ARBA" id="ARBA00022679"/>
    </source>
</evidence>
<dbReference type="EMBL" id="CP046675">
    <property type="protein sequence ID" value="QUP61127.1"/>
    <property type="molecule type" value="Genomic_DNA"/>
</dbReference>
<dbReference type="PANTHER" id="PTHR43807:SF20">
    <property type="entry name" value="FI04487P"/>
    <property type="match status" value="1"/>
</dbReference>